<dbReference type="AlphaFoldDB" id="A0A0F9F2B9"/>
<proteinExistence type="predicted"/>
<dbReference type="InterPro" id="IPR049251">
    <property type="entry name" value="DUF6884"/>
</dbReference>
<reference evidence="2" key="1">
    <citation type="journal article" date="2015" name="Nature">
        <title>Complex archaea that bridge the gap between prokaryotes and eukaryotes.</title>
        <authorList>
            <person name="Spang A."/>
            <person name="Saw J.H."/>
            <person name="Jorgensen S.L."/>
            <person name="Zaremba-Niedzwiedzka K."/>
            <person name="Martijn J."/>
            <person name="Lind A.E."/>
            <person name="van Eijk R."/>
            <person name="Schleper C."/>
            <person name="Guy L."/>
            <person name="Ettema T.J."/>
        </authorList>
    </citation>
    <scope>NUCLEOTIDE SEQUENCE</scope>
</reference>
<accession>A0A0F9F2B9</accession>
<comment type="caution">
    <text evidence="2">The sequence shown here is derived from an EMBL/GenBank/DDBJ whole genome shotgun (WGS) entry which is preliminary data.</text>
</comment>
<evidence type="ECO:0000313" key="2">
    <source>
        <dbReference type="EMBL" id="KKL51375.1"/>
    </source>
</evidence>
<evidence type="ECO:0000259" key="1">
    <source>
        <dbReference type="Pfam" id="PF21818"/>
    </source>
</evidence>
<protein>
    <recommendedName>
        <fullName evidence="1">DUF6884 domain-containing protein</fullName>
    </recommendedName>
</protein>
<dbReference type="Pfam" id="PF21818">
    <property type="entry name" value="DUF6884"/>
    <property type="match status" value="1"/>
</dbReference>
<sequence length="94" mass="10157">MKGARGWPSMKTGGDSIAMSTQYSIEARAIALIACASQKLSHKARAGDLYTSTLFRRNLEYATLRVPACAGIPSSSYQPNTACLTLTPKWSRTT</sequence>
<organism evidence="2">
    <name type="scientific">marine sediment metagenome</name>
    <dbReference type="NCBI Taxonomy" id="412755"/>
    <lineage>
        <taxon>unclassified sequences</taxon>
        <taxon>metagenomes</taxon>
        <taxon>ecological metagenomes</taxon>
    </lineage>
</organism>
<dbReference type="EMBL" id="LAZR01032274">
    <property type="protein sequence ID" value="KKL51375.1"/>
    <property type="molecule type" value="Genomic_DNA"/>
</dbReference>
<name>A0A0F9F2B9_9ZZZZ</name>
<feature type="domain" description="DUF6884" evidence="1">
    <location>
        <begin position="30"/>
        <end position="63"/>
    </location>
</feature>
<gene>
    <name evidence="2" type="ORF">LCGC14_2296140</name>
</gene>